<gene>
    <name evidence="3" type="ORF">CYMTET_10814</name>
</gene>
<protein>
    <submittedName>
        <fullName evidence="3">Uncharacterized protein</fullName>
    </submittedName>
</protein>
<comment type="caution">
    <text evidence="3">The sequence shown here is derived from an EMBL/GenBank/DDBJ whole genome shotgun (WGS) entry which is preliminary data.</text>
</comment>
<organism evidence="3 4">
    <name type="scientific">Cymbomonas tetramitiformis</name>
    <dbReference type="NCBI Taxonomy" id="36881"/>
    <lineage>
        <taxon>Eukaryota</taxon>
        <taxon>Viridiplantae</taxon>
        <taxon>Chlorophyta</taxon>
        <taxon>Pyramimonadophyceae</taxon>
        <taxon>Pyramimonadales</taxon>
        <taxon>Pyramimonadaceae</taxon>
        <taxon>Cymbomonas</taxon>
    </lineage>
</organism>
<dbReference type="Proteomes" id="UP001190700">
    <property type="component" value="Unassembled WGS sequence"/>
</dbReference>
<evidence type="ECO:0000256" key="1">
    <source>
        <dbReference type="SAM" id="MobiDB-lite"/>
    </source>
</evidence>
<dbReference type="EMBL" id="LGRX02003855">
    <property type="protein sequence ID" value="KAK3281399.1"/>
    <property type="molecule type" value="Genomic_DNA"/>
</dbReference>
<reference evidence="3 4" key="1">
    <citation type="journal article" date="2015" name="Genome Biol. Evol.">
        <title>Comparative Genomics of a Bacterivorous Green Alga Reveals Evolutionary Causalities and Consequences of Phago-Mixotrophic Mode of Nutrition.</title>
        <authorList>
            <person name="Burns J.A."/>
            <person name="Paasch A."/>
            <person name="Narechania A."/>
            <person name="Kim E."/>
        </authorList>
    </citation>
    <scope>NUCLEOTIDE SEQUENCE [LARGE SCALE GENOMIC DNA]</scope>
    <source>
        <strain evidence="3 4">PLY_AMNH</strain>
    </source>
</reference>
<feature type="compositionally biased region" description="Pro residues" evidence="1">
    <location>
        <begin position="2410"/>
        <end position="2425"/>
    </location>
</feature>
<feature type="transmembrane region" description="Helical" evidence="2">
    <location>
        <begin position="3821"/>
        <end position="3839"/>
    </location>
</feature>
<sequence length="4071" mass="458083">MCSNSSESDVQSLCHDANLLSAEQMAQAATFCGFSFVAESVRPTHARTVCRSLPYGFVHRCNATEQKTYSWSQRDGTDDAARTDYVYHAIAAPSDPVNTTDMHDADNKMVILNGTILDSAELDDFRTNDRKLVAVCSRAIPRNLSRSVLVDTDGGTDTRQDGVSELSERRLREAREAIADFKTHVAKCALNALNTFPFLDSDDSHGFASLYANSRANSLERILSPRLNGSGGTPWPYPWTKRGPLKNMSRVTIGAVLQKGTSGHGYAQLSSVGPVSERVEVEGVGATVGVDAPGRLRHDARGNSQGGHRRDPVLFETDLAFAFARDDSKAFGTSLRSQLSQVTFGIERCEDEDTSRRALFRIRSLADNRFLKTKGAGSHPNLPSAFANITQHPRFSRTQRYQADPGLHHERYHTNGTFEAAARPAFTNATADDAYEGLDPATRRSSTVYLVEKHDQSFLMRDSSAGHASNATRLYDFGGYLFESDVHLTHGARDDLHDHDDGESVAGDFDSSGNVGTYGLSTRKNEYLPLKDVSATTELDWADEVRTFNRQLFFVVGKSDTPISFCTTGGDDTSDTFSTRHTRPSPHDSKLDSKMCTEMNQRRYSNWASDYPMHGATLGKEATDAILGAGTFDCAAINVLSGSHCALYKDDEGGCLLGHDAKYAQWVTLPCSQRKPFVCGNGELMKAIVTPMGFDEARAHCILEFGSDYDLVSPPSNKIENSDLATTARDALCAAEKLQPYATEGDDICNRYPDVTHAEKHTEQTLAELIDSSCMKRDLLLRKYHCCDTTSAYLYVYAENSTEKTLVRNHVGVAGATHFTCEDPIRPGSHARGSFYANGDTITAGDEASYGDAWNLQYGSVWMGMRRHGRLRRFSDQRIGKCDLRGSDSVAEAMLFEIVPCKDDSDSHVSGEYAIVGRDPTGRSVLLAVHEASHPFDAEALGTEAATRNAEAFIHAVDKNRTLLNPSSIESATDLLSSYETLFENHLEHPLRPSVWRTRATTLKMLESGYRRGVTMDNARSGRCVQSEARPDRQLHGVSIVTCNVEQHCGTIQFDVNAAVKLNFVMIPTDGESTGDLMQTLASDLSLDRPVMHSRWRTSSTRRRLIAQTSDASGLFGWTKSMNETLFTDAYRRNESALSDGGVTKPFATKSTYGTRGAADSALDPGDRMRSKVFGGPHVAAEASDDIFSVGRGVVDMKTYFHTLNVSTYPCEGTHYLDASFPYDAHTCASLVDHLPAPRIKEVYTPSTCGVDSYESDERCTLLSLLTGRRLGFVEGIHARPSSSQPVLLERLDALWDAAEDDEDHELFSESTTAEHLKTIAQRSNRKSLWYPILHDDRDNMEAQRQMTSLDEVHSNGWLYTCAGKTLAFEPAINLGNPPAPNSPPSEFLSSNENTNIGKFQVTAGGVLIQVNITGNARVRRDIAEAYTVSNAQSSVRNFQRSVDTHQAYRPNSAYNTYSFSGVEALSATVEYGAAERAEETQSACGDDYHTCKRYLNRLYKEGELSNTDAVDQYRVLQGAKTFAHQDASVDDHYVGGPRLQLPSEYTYRWSPPVGNSNKEGLNVWIKGHSFNETGTCSPSDETHAYSYSCDDESGICTSRIDPPVEMCVQRRSVYKESAAHDHCHNSRSEGCQNDDAGFSADPVIQQLSSTEIKWSNMLFCDQAVTFTRFESEANSLYNFDDDDTSFVCNLDNIDMCADKANYVSDISDSDYENLKGKCENLVRAVSYYCPQMCDACEQRSWLYEARGRLQLRDANDTYEHDKNGVTPHHLCTCTETSPDLHCRPISVKEPEEYQTVTEEVRTRPEAVFMERFMTMWNSTADPSNDALNKVLPVVDMWNDVGAHGGVKYDTAFLYNNFGKGWKHDAGNFGPGRILVTFPYNNEHGDTLNYEPELYDEINVEAYSRSEKRLYGYDLEHMADFNNKETFKKVSDLIADLCDNITHAYRRFDSDSAAERMYAQPCMGFSAQDMYVYDGAPYDLDSMTASDCMKQNMKGCEEHRYQMMSSHYYPNYQDWRHHRSEKRAWSKTRDGLFYALEETTRQNPEGLYSSFVYDANDEQHSSQESLYTRSSEFENAFAVNEETDINGRGAIRAFLFTLYGKRKYATKETDVRRRERLETLRVSHAKPWTTSSNVGKDGYEYARRSRTGAPRAKHSPSVKSSYEAFLPTGSIGGVRGDAIASDDDRSSSLYTRHSGHLLATHTALDLRERYYYPAFIYKTMPDSSLDELLNHSLISEQTYDRTTSDRKVDRPIQILWPPPEVTLWTRVAEAERSRMPSREVFGPSDVPTNTFSDINGAWRLKHAPTGYKKHGVELDGCGENEACAYSGGEFLDRTTSGANQTVEVRPTALPEFGLLWNRYLRNRVPTCYREDTQGRAYFSRHNQSEDGCESLKPPLGYDDGFRGPEYMSPPSAPSPPGKPNPPPSPGVYTVMHDTVNDVKKSKYESTMQQLPVTSLQNNNNHDRIRVYYWGNDDTRTTEHIENIYETDLLPAIGYANDWRVKCSMCWATSEAFCMESRTGGEDSNGARANMFTTYGSFEKDSMSLCSKHTRKSTCEANIKTDMNIAMCTWDPYFYAESDDEELRASPGKCLGRRTVRNEYYGQPCVCEKCRGGVYCGAGGFCTCGVLPYLTLGLECQSAMTLQQEGDIQIFTRSPGDSTKPCGTCPSLGAKALSPKEAHFESVCYVRQAEFCFYRSRLSYSGIEDANPQPLSECLANLEVFGPVLCRTYCDSSVKNSMNLLYNRVSLNYSTHSNLDLYASLAMDASDIPTTEFCTCDLNLLSVYIDAVDNHEDISTLDIEVNTNTFTAQKLKTSSAEDESRRRRRLRRLLQNDSDSGRYDTDPPPRSSQPTDDASTNGTNATSGDDASTNGTNATSGDDASLNAYTREVLRTIFGATRDSKSGSSCRADADCYQVERVCAQIYSGSDAPVLCASCLKDSFVTSRAMRHCDGSARVCRCGISPTQTLHQRGGGLEIEKAQNVTLAFLANVEMWPGDSFCDVLFRDLVETNPKLNLDDIGVAEWVHVKKCMEWRMFGLRVQSALGMPTFPVDIAYNWKRPFDLIQKATIGTYVYYAVLEHNESQMNTTRVVKAFEEHGVDPIFYLTLHEKLGDLLAPVYHAVRGALQNVTAAIHSNVQTSKVVTTITNETDTLDSMRVRCDRVYRTSGLILRHVAKRDPFYHIKNVTQLVTPAMNSIWHTVKSARRAHTLASDPVHGKAFFGKVKSFYRLQYEHKWHLNSSFWESAPASDTQGTKMWRSMLQTNENAEEVSNSRTEYCDVYENIVSIVKEVSEFGAQYYGFDAATLKEMNHTLQSSVCVFLDLVQIIESDSLCRKSLYNQQRREDTRGVFTIVYDHYMLQLRDIVSWPSSVHERANDVTRTSMSETDKIDACNHITTTTFFVCVVEVVCAWANVAFDFDDDVTDTVINDVWSMSSTIDENITIEVIDNISFYDSNYEGLLYPDDPVRSESLPLGSVRYDLTGFRWPIGNWPSKPKTWRQDDDEVAYFRSWYERWKEYNFTQSDDISVLILKQVREYRDVDFYTYRKQEQNASWWNADFYERVGMMPAHIFMGMCEIRSAELETVKTDVSRWCLDANSKSVSFGPTHALMWKDMGYGPNNTAYGWFKVPFTKTSFKFDRPKQRTYGLLRKFVDYPDPLHRLVYDPQLHRAEVNAAQSDSYINKSVIARLDMHEDNFFDNSTVRREFYYCLCSDYSDDELDVCLENEACIAPKRGYFLKRNMSTPPSFVYDNGGWWDCRSTMTDADDRPCVPVPSQLLTTVANLTLKQEEFEMSTQIASSTKRSCQDTSVITCAHRNNQWPITCTFASNFIIAVMVVLILKYIFGMQNVEMYMIGSVSMLIAFHISLVKSYEWEIGCYPILPTCLFDDIASDVQTYFLPRHIHWPTTWAKRNPENNRLYDNVDCSSEPFGFSDGYRNIFYLWKRHSPKSLDSLCDRRSTSWVCTLFDAYARYYDDYDSMHTVLRYGYDNVDDLIAVYDACQLRTILNFVPAVAFTVIAVVIVIILITLLIGTAIQMFSVFLTLRTFVQYVVAYLNIKLYVLTSMVATKNHNKEHAL</sequence>
<name>A0AAE0GNG0_9CHLO</name>
<feature type="region of interest" description="Disordered" evidence="1">
    <location>
        <begin position="2378"/>
        <end position="2428"/>
    </location>
</feature>
<keyword evidence="4" id="KW-1185">Reference proteome</keyword>
<accession>A0AAE0GNG0</accession>
<keyword evidence="2" id="KW-1133">Transmembrane helix</keyword>
<feature type="transmembrane region" description="Helical" evidence="2">
    <location>
        <begin position="4006"/>
        <end position="4029"/>
    </location>
</feature>
<evidence type="ECO:0000256" key="2">
    <source>
        <dbReference type="SAM" id="Phobius"/>
    </source>
</evidence>
<evidence type="ECO:0000313" key="4">
    <source>
        <dbReference type="Proteomes" id="UP001190700"/>
    </source>
</evidence>
<feature type="region of interest" description="Disordered" evidence="1">
    <location>
        <begin position="2827"/>
        <end position="2879"/>
    </location>
</feature>
<feature type="region of interest" description="Disordered" evidence="1">
    <location>
        <begin position="290"/>
        <end position="311"/>
    </location>
</feature>
<evidence type="ECO:0000313" key="3">
    <source>
        <dbReference type="EMBL" id="KAK3281399.1"/>
    </source>
</evidence>
<keyword evidence="2" id="KW-0472">Membrane</keyword>
<feature type="transmembrane region" description="Helical" evidence="2">
    <location>
        <begin position="4041"/>
        <end position="4061"/>
    </location>
</feature>
<proteinExistence type="predicted"/>
<feature type="compositionally biased region" description="Polar residues" evidence="1">
    <location>
        <begin position="2847"/>
        <end position="2877"/>
    </location>
</feature>
<keyword evidence="2" id="KW-0812">Transmembrane</keyword>